<evidence type="ECO:0000313" key="7">
    <source>
        <dbReference type="Proteomes" id="UP000663760"/>
    </source>
</evidence>
<dbReference type="EMBL" id="LR746267">
    <property type="protein sequence ID" value="CAA7395543.1"/>
    <property type="molecule type" value="Genomic_DNA"/>
</dbReference>
<dbReference type="Proteomes" id="UP000663760">
    <property type="component" value="Chromosome 4"/>
</dbReference>
<protein>
    <submittedName>
        <fullName evidence="6">Uncharacterized protein</fullName>
    </submittedName>
</protein>
<keyword evidence="7" id="KW-1185">Reference proteome</keyword>
<dbReference type="GO" id="GO:0015846">
    <property type="term" value="P:polyamine transport"/>
    <property type="evidence" value="ECO:0007669"/>
    <property type="project" value="InterPro"/>
</dbReference>
<dbReference type="InterPro" id="IPR001188">
    <property type="entry name" value="Sperm_putr-bd"/>
</dbReference>
<feature type="chain" id="PRO_5029610421" evidence="5">
    <location>
        <begin position="23"/>
        <end position="468"/>
    </location>
</feature>
<accession>A0A7I8KCZ8</accession>
<dbReference type="SUPFAM" id="SSF53850">
    <property type="entry name" value="Periplasmic binding protein-like II"/>
    <property type="match status" value="1"/>
</dbReference>
<organism evidence="6 7">
    <name type="scientific">Spirodela intermedia</name>
    <name type="common">Intermediate duckweed</name>
    <dbReference type="NCBI Taxonomy" id="51605"/>
    <lineage>
        <taxon>Eukaryota</taxon>
        <taxon>Viridiplantae</taxon>
        <taxon>Streptophyta</taxon>
        <taxon>Embryophyta</taxon>
        <taxon>Tracheophyta</taxon>
        <taxon>Spermatophyta</taxon>
        <taxon>Magnoliopsida</taxon>
        <taxon>Liliopsida</taxon>
        <taxon>Araceae</taxon>
        <taxon>Lemnoideae</taxon>
        <taxon>Spirodela</taxon>
    </lineage>
</organism>
<evidence type="ECO:0000313" key="6">
    <source>
        <dbReference type="EMBL" id="CAA7395543.1"/>
    </source>
</evidence>
<evidence type="ECO:0000256" key="1">
    <source>
        <dbReference type="ARBA" id="ARBA00004418"/>
    </source>
</evidence>
<dbReference type="PANTHER" id="PTHR30222">
    <property type="entry name" value="SPERMIDINE/PUTRESCINE-BINDING PERIPLASMIC PROTEIN"/>
    <property type="match status" value="1"/>
</dbReference>
<keyword evidence="3 5" id="KW-0732">Signal</keyword>
<dbReference type="Gene3D" id="3.40.190.10">
    <property type="entry name" value="Periplasmic binding protein-like II"/>
    <property type="match status" value="2"/>
</dbReference>
<reference evidence="6" key="1">
    <citation type="submission" date="2020-02" db="EMBL/GenBank/DDBJ databases">
        <authorList>
            <person name="Scholz U."/>
            <person name="Mascher M."/>
            <person name="Fiebig A."/>
        </authorList>
    </citation>
    <scope>NUCLEOTIDE SEQUENCE</scope>
</reference>
<keyword evidence="2" id="KW-0813">Transport</keyword>
<dbReference type="GO" id="GO:0019808">
    <property type="term" value="F:polyamine binding"/>
    <property type="evidence" value="ECO:0007669"/>
    <property type="project" value="InterPro"/>
</dbReference>
<evidence type="ECO:0000256" key="5">
    <source>
        <dbReference type="SAM" id="SignalP"/>
    </source>
</evidence>
<feature type="signal peptide" evidence="5">
    <location>
        <begin position="1"/>
        <end position="22"/>
    </location>
</feature>
<dbReference type="OrthoDB" id="10266693at2759"/>
<keyword evidence="4" id="KW-0574">Periplasm</keyword>
<evidence type="ECO:0000256" key="2">
    <source>
        <dbReference type="ARBA" id="ARBA00022448"/>
    </source>
</evidence>
<name>A0A7I8KCZ8_SPIIN</name>
<evidence type="ECO:0000256" key="3">
    <source>
        <dbReference type="ARBA" id="ARBA00022729"/>
    </source>
</evidence>
<comment type="subcellular location">
    <subcellularLocation>
        <location evidence="1">Periplasm</location>
    </subcellularLocation>
</comment>
<dbReference type="PANTHER" id="PTHR30222:SF17">
    <property type="entry name" value="SPERMIDINE_PUTRESCINE-BINDING PERIPLASMIC PROTEIN"/>
    <property type="match status" value="1"/>
</dbReference>
<proteinExistence type="predicted"/>
<dbReference type="Pfam" id="PF13343">
    <property type="entry name" value="SBP_bac_6"/>
    <property type="match status" value="1"/>
</dbReference>
<sequence>MALLIAAAAAPAILFFVGLGAAGVPLARSCNIRSPVVTAENELTDSSDPGNEAGEEEDEEWRKEFERWKSKTYALTVPLRIVALRGSLPPSWIKDFIQIHGRRLKLTPKFRGSLDSIFSDLSLTARTGRLEPKSAMAADIVSVGDSWLTYAITERLIEPIQGAEEHDWFQNLSSKWKVYLCRNDKGEIDDSGKIWAVPYRWGCMVIAYKKNKFRKHNLAPIKDWDDLWRGELRGKVVMVDSPREVVGAVLKSMGASYNTKNIDLQVPGGMNAVTQRLAALQRQVRLFDSANYLKAFATADAWVAVGWSSDILPIARRQSGVSVIVPKSGSSLWADLWAIPAAGRFPTEKVGGRVRGPSPMVHQWMEFCLQAARALPYQQGVVPGASPLSLEGPLCMPPQRVGKGQPELDTNLVGGAPPPEILSNSVDRRGSGLSVLVFGKVGEGCSIADSDFSFFSFLPQIVIMRFLS</sequence>
<gene>
    <name evidence="6" type="ORF">SI8410_04006204</name>
</gene>
<dbReference type="PRINTS" id="PR00909">
    <property type="entry name" value="SPERMDNBNDNG"/>
</dbReference>
<dbReference type="CDD" id="cd13661">
    <property type="entry name" value="PBP2_PotD_PotF_like_1"/>
    <property type="match status" value="1"/>
</dbReference>
<dbReference type="AlphaFoldDB" id="A0A7I8KCZ8"/>
<evidence type="ECO:0000256" key="4">
    <source>
        <dbReference type="ARBA" id="ARBA00022764"/>
    </source>
</evidence>